<dbReference type="SUPFAM" id="SSF51735">
    <property type="entry name" value="NAD(P)-binding Rossmann-fold domains"/>
    <property type="match status" value="1"/>
</dbReference>
<evidence type="ECO:0000259" key="4">
    <source>
        <dbReference type="SMART" id="SM01350"/>
    </source>
</evidence>
<keyword evidence="3" id="KW-0311">Gluconate utilization</keyword>
<dbReference type="PRINTS" id="PR00076">
    <property type="entry name" value="6PGDHDRGNASE"/>
</dbReference>
<dbReference type="InterPro" id="IPR004849">
    <property type="entry name" value="6DGDH_YqeC"/>
</dbReference>
<dbReference type="SUPFAM" id="SSF48179">
    <property type="entry name" value="6-phosphogluconate dehydrogenase C-terminal domain-like"/>
    <property type="match status" value="1"/>
</dbReference>
<evidence type="ECO:0000256" key="2">
    <source>
        <dbReference type="ARBA" id="ARBA00023002"/>
    </source>
</evidence>
<comment type="similarity">
    <text evidence="1">Belongs to the 6-phosphogluconate dehydrogenase family.</text>
</comment>
<dbReference type="InterPro" id="IPR006115">
    <property type="entry name" value="6PGDH_NADP-bd"/>
</dbReference>
<evidence type="ECO:0000313" key="5">
    <source>
        <dbReference type="EMBL" id="SFD84258.1"/>
    </source>
</evidence>
<evidence type="ECO:0000256" key="1">
    <source>
        <dbReference type="ARBA" id="ARBA00008419"/>
    </source>
</evidence>
<dbReference type="EMBL" id="FOMZ01000004">
    <property type="protein sequence ID" value="SFD84258.1"/>
    <property type="molecule type" value="Genomic_DNA"/>
</dbReference>
<dbReference type="GO" id="GO:0019521">
    <property type="term" value="P:D-gluconate metabolic process"/>
    <property type="evidence" value="ECO:0007669"/>
    <property type="project" value="UniProtKB-KW"/>
</dbReference>
<keyword evidence="2" id="KW-0560">Oxidoreductase</keyword>
<dbReference type="InterPro" id="IPR006183">
    <property type="entry name" value="Pgluconate_DH"/>
</dbReference>
<reference evidence="6" key="1">
    <citation type="submission" date="2016-10" db="EMBL/GenBank/DDBJ databases">
        <authorList>
            <person name="Varghese N."/>
            <person name="Submissions S."/>
        </authorList>
    </citation>
    <scope>NUCLEOTIDE SEQUENCE [LARGE SCALE GENOMIC DNA]</scope>
    <source>
        <strain evidence="6">DSM 45004</strain>
    </source>
</reference>
<proteinExistence type="inferred from homology"/>
<organism evidence="5 6">
    <name type="scientific">Actinopolyspora alba</name>
    <dbReference type="NCBI Taxonomy" id="673379"/>
    <lineage>
        <taxon>Bacteria</taxon>
        <taxon>Bacillati</taxon>
        <taxon>Actinomycetota</taxon>
        <taxon>Actinomycetes</taxon>
        <taxon>Actinopolysporales</taxon>
        <taxon>Actinopolysporaceae</taxon>
        <taxon>Actinopolyspora</taxon>
        <taxon>Actinopolyspora alba group</taxon>
    </lineage>
</organism>
<dbReference type="GO" id="GO:0006098">
    <property type="term" value="P:pentose-phosphate shunt"/>
    <property type="evidence" value="ECO:0007669"/>
    <property type="project" value="InterPro"/>
</dbReference>
<keyword evidence="6" id="KW-1185">Reference proteome</keyword>
<dbReference type="NCBIfam" id="TIGR00872">
    <property type="entry name" value="gnd_rel"/>
    <property type="match status" value="1"/>
</dbReference>
<name>A0A1I1VQF0_9ACTN</name>
<evidence type="ECO:0000256" key="3">
    <source>
        <dbReference type="ARBA" id="ARBA00023064"/>
    </source>
</evidence>
<feature type="domain" description="6-phosphogluconate dehydrogenase C-terminal" evidence="4">
    <location>
        <begin position="162"/>
        <end position="296"/>
    </location>
</feature>
<dbReference type="Pfam" id="PF03446">
    <property type="entry name" value="NAD_binding_2"/>
    <property type="match status" value="1"/>
</dbReference>
<dbReference type="SMART" id="SM01350">
    <property type="entry name" value="6PGD"/>
    <property type="match status" value="1"/>
</dbReference>
<sequence>MQLGLVGLGKMGYNMRERLRADGHEVVGYDRDQQVADASSITAMVAELTAPRTVWVMVPHGEPTSSTVRELAGLLEPGDLVIEGGNSRYTDDRDNAALLAESGISYVDVGVSGGVWGADNGYGLMAGGETADVQRAMPIFDTLRPAGERAKGFVHAGPVGAGHYAKMVHNGIEYGLMQAYAEGFELLAASDLVTDVAGTIKAWSHGTVVRSWLLDLLVRAMEQDPELEQLQGYVTDSGEGRWTVEESINHAVPTPAITAALFARFASRQDDSPAMKAVAALRNQFGGHAVQSSDGE</sequence>
<dbReference type="InterPro" id="IPR036291">
    <property type="entry name" value="NAD(P)-bd_dom_sf"/>
</dbReference>
<dbReference type="Proteomes" id="UP000198716">
    <property type="component" value="Unassembled WGS sequence"/>
</dbReference>
<accession>A0A1I1VQF0</accession>
<dbReference type="GO" id="GO:0050661">
    <property type="term" value="F:NADP binding"/>
    <property type="evidence" value="ECO:0007669"/>
    <property type="project" value="InterPro"/>
</dbReference>
<dbReference type="PANTHER" id="PTHR11811">
    <property type="entry name" value="6-PHOSPHOGLUCONATE DEHYDROGENASE"/>
    <property type="match status" value="1"/>
</dbReference>
<gene>
    <name evidence="5" type="ORF">SAMN04487819_10419</name>
</gene>
<protein>
    <submittedName>
        <fullName evidence="5">6-phosphogluconate dehydrogenase</fullName>
    </submittedName>
</protein>
<evidence type="ECO:0000313" key="6">
    <source>
        <dbReference type="Proteomes" id="UP000198716"/>
    </source>
</evidence>
<dbReference type="Pfam" id="PF00393">
    <property type="entry name" value="6PGD"/>
    <property type="match status" value="1"/>
</dbReference>
<dbReference type="Gene3D" id="1.10.1040.10">
    <property type="entry name" value="N-(1-d-carboxylethyl)-l-norvaline Dehydrogenase, domain 2"/>
    <property type="match status" value="1"/>
</dbReference>
<dbReference type="RefSeq" id="WP_092925147.1">
    <property type="nucleotide sequence ID" value="NZ_FOMZ01000004.1"/>
</dbReference>
<dbReference type="InterPro" id="IPR013328">
    <property type="entry name" value="6PGD_dom2"/>
</dbReference>
<dbReference type="Gene3D" id="3.40.50.720">
    <property type="entry name" value="NAD(P)-binding Rossmann-like Domain"/>
    <property type="match status" value="1"/>
</dbReference>
<dbReference type="AlphaFoldDB" id="A0A1I1VQF0"/>
<dbReference type="InterPro" id="IPR008927">
    <property type="entry name" value="6-PGluconate_DH-like_C_sf"/>
</dbReference>
<dbReference type="InterPro" id="IPR006114">
    <property type="entry name" value="6PGDH_C"/>
</dbReference>
<dbReference type="NCBIfam" id="NF007161">
    <property type="entry name" value="PRK09599.1"/>
    <property type="match status" value="1"/>
</dbReference>
<dbReference type="GO" id="GO:0004616">
    <property type="term" value="F:phosphogluconate dehydrogenase (decarboxylating) activity"/>
    <property type="evidence" value="ECO:0007669"/>
    <property type="project" value="InterPro"/>
</dbReference>